<sequence>MAGQRRRDEKLGGAAQTWEEDERRRNAMQRRGWARVSLSWKRSRSWAAKATAVAARTGRQHGLEAASELHGQGRSGQQLWPCERRGAGQDWMAGNEDEFFDATSSLCQTQQG</sequence>
<protein>
    <submittedName>
        <fullName evidence="2">Uncharacterized protein</fullName>
    </submittedName>
</protein>
<dbReference type="Proteomes" id="UP001457282">
    <property type="component" value="Unassembled WGS sequence"/>
</dbReference>
<feature type="region of interest" description="Disordered" evidence="1">
    <location>
        <begin position="1"/>
        <end position="29"/>
    </location>
</feature>
<dbReference type="AlphaFoldDB" id="A0AAW1X5K1"/>
<feature type="compositionally biased region" description="Basic and acidic residues" evidence="1">
    <location>
        <begin position="1"/>
        <end position="11"/>
    </location>
</feature>
<gene>
    <name evidence="2" type="ORF">M0R45_018305</name>
</gene>
<dbReference type="EMBL" id="JBEDUW010000004">
    <property type="protein sequence ID" value="KAK9931007.1"/>
    <property type="molecule type" value="Genomic_DNA"/>
</dbReference>
<comment type="caution">
    <text evidence="2">The sequence shown here is derived from an EMBL/GenBank/DDBJ whole genome shotgun (WGS) entry which is preliminary data.</text>
</comment>
<proteinExistence type="predicted"/>
<organism evidence="2 3">
    <name type="scientific">Rubus argutus</name>
    <name type="common">Southern blackberry</name>
    <dbReference type="NCBI Taxonomy" id="59490"/>
    <lineage>
        <taxon>Eukaryota</taxon>
        <taxon>Viridiplantae</taxon>
        <taxon>Streptophyta</taxon>
        <taxon>Embryophyta</taxon>
        <taxon>Tracheophyta</taxon>
        <taxon>Spermatophyta</taxon>
        <taxon>Magnoliopsida</taxon>
        <taxon>eudicotyledons</taxon>
        <taxon>Gunneridae</taxon>
        <taxon>Pentapetalae</taxon>
        <taxon>rosids</taxon>
        <taxon>fabids</taxon>
        <taxon>Rosales</taxon>
        <taxon>Rosaceae</taxon>
        <taxon>Rosoideae</taxon>
        <taxon>Rosoideae incertae sedis</taxon>
        <taxon>Rubus</taxon>
    </lineage>
</organism>
<evidence type="ECO:0000313" key="3">
    <source>
        <dbReference type="Proteomes" id="UP001457282"/>
    </source>
</evidence>
<keyword evidence="3" id="KW-1185">Reference proteome</keyword>
<evidence type="ECO:0000256" key="1">
    <source>
        <dbReference type="SAM" id="MobiDB-lite"/>
    </source>
</evidence>
<evidence type="ECO:0000313" key="2">
    <source>
        <dbReference type="EMBL" id="KAK9931007.1"/>
    </source>
</evidence>
<name>A0AAW1X5K1_RUBAR</name>
<reference evidence="2 3" key="1">
    <citation type="journal article" date="2023" name="G3 (Bethesda)">
        <title>A chromosome-length genome assembly and annotation of blackberry (Rubus argutus, cv. 'Hillquist').</title>
        <authorList>
            <person name="Bruna T."/>
            <person name="Aryal R."/>
            <person name="Dudchenko O."/>
            <person name="Sargent D.J."/>
            <person name="Mead D."/>
            <person name="Buti M."/>
            <person name="Cavallini A."/>
            <person name="Hytonen T."/>
            <person name="Andres J."/>
            <person name="Pham M."/>
            <person name="Weisz D."/>
            <person name="Mascagni F."/>
            <person name="Usai G."/>
            <person name="Natali L."/>
            <person name="Bassil N."/>
            <person name="Fernandez G.E."/>
            <person name="Lomsadze A."/>
            <person name="Armour M."/>
            <person name="Olukolu B."/>
            <person name="Poorten T."/>
            <person name="Britton C."/>
            <person name="Davik J."/>
            <person name="Ashrafi H."/>
            <person name="Aiden E.L."/>
            <person name="Borodovsky M."/>
            <person name="Worthington M."/>
        </authorList>
    </citation>
    <scope>NUCLEOTIDE SEQUENCE [LARGE SCALE GENOMIC DNA]</scope>
    <source>
        <strain evidence="2">PI 553951</strain>
    </source>
</reference>
<accession>A0AAW1X5K1</accession>